<dbReference type="WBParaSite" id="SRDH1_56370.1">
    <property type="protein sequence ID" value="SRDH1_56370.1"/>
    <property type="gene ID" value="SRDH1_56370"/>
</dbReference>
<protein>
    <submittedName>
        <fullName evidence="2">Uncharacterized protein</fullName>
    </submittedName>
</protein>
<accession>A0AA85FLN1</accession>
<dbReference type="Proteomes" id="UP000050792">
    <property type="component" value="Unassembled WGS sequence"/>
</dbReference>
<sequence length="88" mass="10308">MMSNPEAPGECKNDFYTTMFVQIEEMKSNLRKIEEKLFEISDDLFSMFLKNMERSNPKLLETAIDASSQFEIVRKICSEHHKVVSENK</sequence>
<name>A0AA85FLN1_9TREM</name>
<reference evidence="2" key="2">
    <citation type="submission" date="2023-11" db="UniProtKB">
        <authorList>
            <consortium name="WormBaseParasite"/>
        </authorList>
    </citation>
    <scope>IDENTIFICATION</scope>
</reference>
<organism evidence="1 2">
    <name type="scientific">Schistosoma rodhaini</name>
    <dbReference type="NCBI Taxonomy" id="6188"/>
    <lineage>
        <taxon>Eukaryota</taxon>
        <taxon>Metazoa</taxon>
        <taxon>Spiralia</taxon>
        <taxon>Lophotrochozoa</taxon>
        <taxon>Platyhelminthes</taxon>
        <taxon>Trematoda</taxon>
        <taxon>Digenea</taxon>
        <taxon>Strigeidida</taxon>
        <taxon>Schistosomatoidea</taxon>
        <taxon>Schistosomatidae</taxon>
        <taxon>Schistosoma</taxon>
    </lineage>
</organism>
<evidence type="ECO:0000313" key="1">
    <source>
        <dbReference type="Proteomes" id="UP000050792"/>
    </source>
</evidence>
<keyword evidence="1" id="KW-1185">Reference proteome</keyword>
<reference evidence="1" key="1">
    <citation type="submission" date="2022-06" db="EMBL/GenBank/DDBJ databases">
        <authorList>
            <person name="Berger JAMES D."/>
            <person name="Berger JAMES D."/>
        </authorList>
    </citation>
    <scope>NUCLEOTIDE SEQUENCE [LARGE SCALE GENOMIC DNA]</scope>
</reference>
<dbReference type="AlphaFoldDB" id="A0AA85FLN1"/>
<evidence type="ECO:0000313" key="2">
    <source>
        <dbReference type="WBParaSite" id="SRDH1_56370.1"/>
    </source>
</evidence>
<proteinExistence type="predicted"/>